<sequence length="149" mass="15318">MITATPPNLPGRDLAVIFDRDGSTLLALARAVTRSDDRALAALATGLADYGRSAAALETLPWVVQRVLVAQAVFVACRSLDAVDDVSGRAVPRWSRAVAEQAAVALCLDCGVSYRDAAQVVGLPAEAVASSLTAVLRGLVPRGPAPALG</sequence>
<keyword evidence="2" id="KW-1185">Reference proteome</keyword>
<evidence type="ECO:0000313" key="1">
    <source>
        <dbReference type="EMBL" id="SDR74738.1"/>
    </source>
</evidence>
<accession>A0A1H1LJP6</accession>
<evidence type="ECO:0000313" key="2">
    <source>
        <dbReference type="Proteomes" id="UP000198859"/>
    </source>
</evidence>
<name>A0A1H1LJP6_9ACTN</name>
<organism evidence="1 2">
    <name type="scientific">Nocardioides scoriae</name>
    <dbReference type="NCBI Taxonomy" id="642780"/>
    <lineage>
        <taxon>Bacteria</taxon>
        <taxon>Bacillati</taxon>
        <taxon>Actinomycetota</taxon>
        <taxon>Actinomycetes</taxon>
        <taxon>Propionibacteriales</taxon>
        <taxon>Nocardioidaceae</taxon>
        <taxon>Nocardioides</taxon>
    </lineage>
</organism>
<gene>
    <name evidence="1" type="ORF">SAMN04488570_0246</name>
</gene>
<reference evidence="2" key="1">
    <citation type="submission" date="2016-10" db="EMBL/GenBank/DDBJ databases">
        <authorList>
            <person name="Varghese N."/>
            <person name="Submissions S."/>
        </authorList>
    </citation>
    <scope>NUCLEOTIDE SEQUENCE [LARGE SCALE GENOMIC DNA]</scope>
    <source>
        <strain evidence="2">DSM 22127</strain>
    </source>
</reference>
<dbReference type="Proteomes" id="UP000198859">
    <property type="component" value="Chromosome I"/>
</dbReference>
<dbReference type="RefSeq" id="WP_091725250.1">
    <property type="nucleotide sequence ID" value="NZ_LT629757.1"/>
</dbReference>
<dbReference type="AlphaFoldDB" id="A0A1H1LJP6"/>
<proteinExistence type="predicted"/>
<protein>
    <submittedName>
        <fullName evidence="1">Uncharacterized protein</fullName>
    </submittedName>
</protein>
<dbReference type="EMBL" id="LT629757">
    <property type="protein sequence ID" value="SDR74738.1"/>
    <property type="molecule type" value="Genomic_DNA"/>
</dbReference>